<keyword evidence="1" id="KW-1133">Transmembrane helix</keyword>
<dbReference type="EMBL" id="CP002431">
    <property type="protein sequence ID" value="ADU61076.1"/>
    <property type="molecule type" value="Genomic_DNA"/>
</dbReference>
<organism evidence="2 3">
    <name type="scientific">Pseudodesulfovibrio aespoeensis (strain ATCC 700646 / DSM 10631 / Aspo-2)</name>
    <name type="common">Desulfovibrio aespoeensis</name>
    <dbReference type="NCBI Taxonomy" id="643562"/>
    <lineage>
        <taxon>Bacteria</taxon>
        <taxon>Pseudomonadati</taxon>
        <taxon>Thermodesulfobacteriota</taxon>
        <taxon>Desulfovibrionia</taxon>
        <taxon>Desulfovibrionales</taxon>
        <taxon>Desulfovibrionaceae</taxon>
    </lineage>
</organism>
<keyword evidence="1" id="KW-0472">Membrane</keyword>
<keyword evidence="1" id="KW-0812">Transmembrane</keyword>
<feature type="transmembrane region" description="Helical" evidence="1">
    <location>
        <begin position="38"/>
        <end position="59"/>
    </location>
</feature>
<feature type="transmembrane region" description="Helical" evidence="1">
    <location>
        <begin position="168"/>
        <end position="186"/>
    </location>
</feature>
<feature type="transmembrane region" description="Helical" evidence="1">
    <location>
        <begin position="266"/>
        <end position="289"/>
    </location>
</feature>
<feature type="transmembrane region" description="Helical" evidence="1">
    <location>
        <begin position="103"/>
        <end position="125"/>
    </location>
</feature>
<accession>E6VTY4</accession>
<feature type="transmembrane region" description="Helical" evidence="1">
    <location>
        <begin position="12"/>
        <end position="32"/>
    </location>
</feature>
<dbReference type="AlphaFoldDB" id="E6VTY4"/>
<dbReference type="KEGG" id="das:Daes_0047"/>
<feature type="transmembrane region" description="Helical" evidence="1">
    <location>
        <begin position="71"/>
        <end position="97"/>
    </location>
</feature>
<keyword evidence="3" id="KW-1185">Reference proteome</keyword>
<feature type="transmembrane region" description="Helical" evidence="1">
    <location>
        <begin position="207"/>
        <end position="227"/>
    </location>
</feature>
<dbReference type="RefSeq" id="WP_013513013.1">
    <property type="nucleotide sequence ID" value="NC_014844.1"/>
</dbReference>
<dbReference type="InterPro" id="IPR038770">
    <property type="entry name" value="Na+/solute_symporter_sf"/>
</dbReference>
<evidence type="ECO:0000313" key="2">
    <source>
        <dbReference type="EMBL" id="ADU61076.1"/>
    </source>
</evidence>
<dbReference type="HOGENOM" id="CLU_876400_0_0_7"/>
<dbReference type="Proteomes" id="UP000002191">
    <property type="component" value="Chromosome"/>
</dbReference>
<dbReference type="eggNOG" id="COG0385">
    <property type="taxonomic scope" value="Bacteria"/>
</dbReference>
<dbReference type="PANTHER" id="PTHR18640:SF10">
    <property type="entry name" value="SODIUM_METABOLITE COTRANSPORTER BASS4, CHLOROPLASTIC-RELATED"/>
    <property type="match status" value="1"/>
</dbReference>
<sequence>MTHRLLDAFRHLVRKNLLLLGILGAIWLSMHHPVPESILGAFDVNAPLVALIFAIQGLHMSFKGCGRIRDYAAMIGVAALVSVVCYPLLAAGLSALFGLEADFHIGFILLASLPTSLEAAMAMAASAGGDPLTAVILLVSLNLIGIATIPANIALWVGGAAHVSEMAVLQNLLFYLFIPAIAGQLLRRAFPTLPARTERMTRHVPMVCIVILVYTSCSSESALFHSLRLSDLAHIIIPCVLLHVIMVGAAHVASRKWLRMEIPASRSFLFITAEKPMSLSVALWSMTYAAHHPLAIFPILVFYVCQVVFDSALVAGMLRNDLTKAEAATQRNTATD</sequence>
<dbReference type="Pfam" id="PF13593">
    <property type="entry name" value="SBF_like"/>
    <property type="match status" value="1"/>
</dbReference>
<proteinExistence type="predicted"/>
<evidence type="ECO:0008006" key="4">
    <source>
        <dbReference type="Google" id="ProtNLM"/>
    </source>
</evidence>
<evidence type="ECO:0000256" key="1">
    <source>
        <dbReference type="SAM" id="Phobius"/>
    </source>
</evidence>
<reference evidence="3" key="1">
    <citation type="submission" date="2010-12" db="EMBL/GenBank/DDBJ databases">
        <title>Complete sequence of Desulfovibrio aespoeensis Aspo-2.</title>
        <authorList>
            <consortium name="US DOE Joint Genome Institute"/>
            <person name="Lucas S."/>
            <person name="Copeland A."/>
            <person name="Lapidus A."/>
            <person name="Cheng J.-F."/>
            <person name="Goodwin L."/>
            <person name="Pitluck S."/>
            <person name="Chertkov O."/>
            <person name="Misra M."/>
            <person name="Detter J.C."/>
            <person name="Han C."/>
            <person name="Tapia R."/>
            <person name="Land M."/>
            <person name="Hauser L."/>
            <person name="Kyrpides N."/>
            <person name="Ivanova N."/>
            <person name="Ovchinnikova G."/>
            <person name="Pedersen K."/>
            <person name="Jagevall S."/>
            <person name="Hazen T."/>
            <person name="Woyke T."/>
        </authorList>
    </citation>
    <scope>NUCLEOTIDE SEQUENCE [LARGE SCALE GENOMIC DNA]</scope>
    <source>
        <strain evidence="3">ATCC 700646 / DSM 10631 / Aspo-2</strain>
    </source>
</reference>
<feature type="transmembrane region" description="Helical" evidence="1">
    <location>
        <begin position="233"/>
        <end position="254"/>
    </location>
</feature>
<evidence type="ECO:0000313" key="3">
    <source>
        <dbReference type="Proteomes" id="UP000002191"/>
    </source>
</evidence>
<gene>
    <name evidence="2" type="ordered locus">Daes_0047</name>
</gene>
<feature type="transmembrane region" description="Helical" evidence="1">
    <location>
        <begin position="132"/>
        <end position="156"/>
    </location>
</feature>
<dbReference type="OrthoDB" id="5465099at2"/>
<dbReference type="STRING" id="643562.Daes_0047"/>
<reference evidence="2 3" key="2">
    <citation type="journal article" date="2014" name="Genome Announc.">
        <title>Complete Genome Sequence of the Subsurface, Mesophilic Sulfate-Reducing Bacterium Desulfovibrio aespoeensis Aspo-2.</title>
        <authorList>
            <person name="Pedersen K."/>
            <person name="Bengtsson A."/>
            <person name="Edlund J."/>
            <person name="Rabe L."/>
            <person name="Hazen T."/>
            <person name="Chakraborty R."/>
            <person name="Goodwin L."/>
            <person name="Shapiro N."/>
        </authorList>
    </citation>
    <scope>NUCLEOTIDE SEQUENCE [LARGE SCALE GENOMIC DNA]</scope>
    <source>
        <strain evidence="3">ATCC 700646 / DSM 10631 / Aspo-2</strain>
    </source>
</reference>
<dbReference type="PANTHER" id="PTHR18640">
    <property type="entry name" value="SOLUTE CARRIER FAMILY 10 MEMBER 7"/>
    <property type="match status" value="1"/>
</dbReference>
<protein>
    <recommendedName>
        <fullName evidence="4">Bile acid:sodium symporter</fullName>
    </recommendedName>
</protein>
<name>E6VTY4_PSEA9</name>
<feature type="transmembrane region" description="Helical" evidence="1">
    <location>
        <begin position="295"/>
        <end position="318"/>
    </location>
</feature>
<dbReference type="InterPro" id="IPR016833">
    <property type="entry name" value="Put_Na-Bile_cotransptr"/>
</dbReference>
<dbReference type="Gene3D" id="1.20.1530.20">
    <property type="match status" value="1"/>
</dbReference>